<dbReference type="PANTHER" id="PTHR36558">
    <property type="entry name" value="GLR1098 PROTEIN"/>
    <property type="match status" value="1"/>
</dbReference>
<feature type="domain" description="Putative restriction endonuclease" evidence="2">
    <location>
        <begin position="28"/>
        <end position="190"/>
    </location>
</feature>
<dbReference type="Proteomes" id="UP000008461">
    <property type="component" value="Chromosome"/>
</dbReference>
<evidence type="ECO:0000313" key="4">
    <source>
        <dbReference type="Proteomes" id="UP000008461"/>
    </source>
</evidence>
<dbReference type="SUPFAM" id="SSF52980">
    <property type="entry name" value="Restriction endonuclease-like"/>
    <property type="match status" value="1"/>
</dbReference>
<name>F4KTZ7_HALH1</name>
<dbReference type="Gene3D" id="3.90.1570.10">
    <property type="entry name" value="tt1808, chain A"/>
    <property type="match status" value="1"/>
</dbReference>
<protein>
    <recommendedName>
        <fullName evidence="2">Putative restriction endonuclease domain-containing protein</fullName>
    </recommendedName>
</protein>
<gene>
    <name evidence="3" type="ordered locus">Halhy_1237</name>
</gene>
<sequence>MMDSEIAKPGDNPLAELKSTKKSKHYSLEEYLQKEERAKERHEYFNGTIIPKPMAKGPHNIIVMNTGTALNIAIEAEHKPYTVFGSNQKVYLPELNIGLYPDVLVVCEKPQYWDDNQVLLVNPVLIVEVLSKSTRKNDRGSKLREYKTLESFQEYVLIEQDKCHVETSFREEVNLWRDTTVTELNASLFLRSIGCSISMERIYKNVLSGHI</sequence>
<accession>F4KTZ7</accession>
<evidence type="ECO:0000313" key="3">
    <source>
        <dbReference type="EMBL" id="AEE49133.1"/>
    </source>
</evidence>
<dbReference type="STRING" id="760192.Halhy_1237"/>
<reference evidence="3 4" key="1">
    <citation type="journal article" date="2011" name="Stand. Genomic Sci.">
        <title>Complete genome sequence of Haliscomenobacter hydrossis type strain (O).</title>
        <authorList>
            <consortium name="US DOE Joint Genome Institute (JGI-PGF)"/>
            <person name="Daligault H."/>
            <person name="Lapidus A."/>
            <person name="Zeytun A."/>
            <person name="Nolan M."/>
            <person name="Lucas S."/>
            <person name="Del Rio T.G."/>
            <person name="Tice H."/>
            <person name="Cheng J.F."/>
            <person name="Tapia R."/>
            <person name="Han C."/>
            <person name="Goodwin L."/>
            <person name="Pitluck S."/>
            <person name="Liolios K."/>
            <person name="Pagani I."/>
            <person name="Ivanova N."/>
            <person name="Huntemann M."/>
            <person name="Mavromatis K."/>
            <person name="Mikhailova N."/>
            <person name="Pati A."/>
            <person name="Chen A."/>
            <person name="Palaniappan K."/>
            <person name="Land M."/>
            <person name="Hauser L."/>
            <person name="Brambilla E.M."/>
            <person name="Rohde M."/>
            <person name="Verbarg S."/>
            <person name="Goker M."/>
            <person name="Bristow J."/>
            <person name="Eisen J.A."/>
            <person name="Markowitz V."/>
            <person name="Hugenholtz P."/>
            <person name="Kyrpides N.C."/>
            <person name="Klenk H.P."/>
            <person name="Woyke T."/>
        </authorList>
    </citation>
    <scope>NUCLEOTIDE SEQUENCE [LARGE SCALE GENOMIC DNA]</scope>
    <source>
        <strain evidence="4">ATCC 27775 / DSM 1100 / LMG 10767 / O</strain>
    </source>
</reference>
<evidence type="ECO:0000259" key="2">
    <source>
        <dbReference type="Pfam" id="PF05685"/>
    </source>
</evidence>
<dbReference type="RefSeq" id="WP_013763688.1">
    <property type="nucleotide sequence ID" value="NC_015510.1"/>
</dbReference>
<evidence type="ECO:0000256" key="1">
    <source>
        <dbReference type="SAM" id="MobiDB-lite"/>
    </source>
</evidence>
<dbReference type="PANTHER" id="PTHR36558:SF1">
    <property type="entry name" value="RESTRICTION ENDONUCLEASE DOMAIN-CONTAINING PROTEIN-RELATED"/>
    <property type="match status" value="1"/>
</dbReference>
<dbReference type="HOGENOM" id="CLU_076312_6_0_10"/>
<reference key="2">
    <citation type="submission" date="2011-04" db="EMBL/GenBank/DDBJ databases">
        <title>Complete sequence of chromosome of Haliscomenobacter hydrossis DSM 1100.</title>
        <authorList>
            <consortium name="US DOE Joint Genome Institute (JGI-PGF)"/>
            <person name="Lucas S."/>
            <person name="Han J."/>
            <person name="Lapidus A."/>
            <person name="Bruce D."/>
            <person name="Goodwin L."/>
            <person name="Pitluck S."/>
            <person name="Peters L."/>
            <person name="Kyrpides N."/>
            <person name="Mavromatis K."/>
            <person name="Ivanova N."/>
            <person name="Ovchinnikova G."/>
            <person name="Pagani I."/>
            <person name="Daligault H."/>
            <person name="Detter J.C."/>
            <person name="Han C."/>
            <person name="Land M."/>
            <person name="Hauser L."/>
            <person name="Markowitz V."/>
            <person name="Cheng J.-F."/>
            <person name="Hugenholtz P."/>
            <person name="Woyke T."/>
            <person name="Wu D."/>
            <person name="Verbarg S."/>
            <person name="Frueling A."/>
            <person name="Brambilla E."/>
            <person name="Klenk H.-P."/>
            <person name="Eisen J.A."/>
        </authorList>
    </citation>
    <scope>NUCLEOTIDE SEQUENCE</scope>
    <source>
        <strain>DSM 1100</strain>
    </source>
</reference>
<dbReference type="InterPro" id="IPR011335">
    <property type="entry name" value="Restrct_endonuc-II-like"/>
</dbReference>
<organism evidence="3 4">
    <name type="scientific">Haliscomenobacter hydrossis (strain ATCC 27775 / DSM 1100 / LMG 10767 / O)</name>
    <dbReference type="NCBI Taxonomy" id="760192"/>
    <lineage>
        <taxon>Bacteria</taxon>
        <taxon>Pseudomonadati</taxon>
        <taxon>Bacteroidota</taxon>
        <taxon>Saprospiria</taxon>
        <taxon>Saprospirales</taxon>
        <taxon>Haliscomenobacteraceae</taxon>
        <taxon>Haliscomenobacter</taxon>
    </lineage>
</organism>
<dbReference type="InterPro" id="IPR008538">
    <property type="entry name" value="Uma2"/>
</dbReference>
<dbReference type="CDD" id="cd06260">
    <property type="entry name" value="DUF820-like"/>
    <property type="match status" value="1"/>
</dbReference>
<proteinExistence type="predicted"/>
<dbReference type="eggNOG" id="COG4636">
    <property type="taxonomic scope" value="Bacteria"/>
</dbReference>
<keyword evidence="4" id="KW-1185">Reference proteome</keyword>
<dbReference type="EMBL" id="CP002691">
    <property type="protein sequence ID" value="AEE49133.1"/>
    <property type="molecule type" value="Genomic_DNA"/>
</dbReference>
<feature type="region of interest" description="Disordered" evidence="1">
    <location>
        <begin position="1"/>
        <end position="21"/>
    </location>
</feature>
<dbReference type="InterPro" id="IPR012296">
    <property type="entry name" value="Nuclease_put_TT1808"/>
</dbReference>
<dbReference type="Pfam" id="PF05685">
    <property type="entry name" value="Uma2"/>
    <property type="match status" value="1"/>
</dbReference>
<dbReference type="KEGG" id="hhy:Halhy_1237"/>
<dbReference type="AlphaFoldDB" id="F4KTZ7"/>